<evidence type="ECO:0000313" key="2">
    <source>
        <dbReference type="EMBL" id="MDC4183306.1"/>
    </source>
</evidence>
<dbReference type="PANTHER" id="PTHR30399:SF1">
    <property type="entry name" value="UTP PYROPHOSPHATASE"/>
    <property type="match status" value="1"/>
</dbReference>
<dbReference type="PANTHER" id="PTHR30399">
    <property type="entry name" value="UNCHARACTERIZED PROTEIN YGJP"/>
    <property type="match status" value="1"/>
</dbReference>
<protein>
    <submittedName>
        <fullName evidence="2">M48 family metallopeptidase</fullName>
    </submittedName>
</protein>
<organism evidence="2 3">
    <name type="scientific">Mycoplasma bradburyae</name>
    <dbReference type="NCBI Taxonomy" id="2963128"/>
    <lineage>
        <taxon>Bacteria</taxon>
        <taxon>Bacillati</taxon>
        <taxon>Mycoplasmatota</taxon>
        <taxon>Mollicutes</taxon>
        <taxon>Mycoplasmataceae</taxon>
        <taxon>Mycoplasma</taxon>
    </lineage>
</organism>
<comment type="caution">
    <text evidence="2">The sequence shown here is derived from an EMBL/GenBank/DDBJ whole genome shotgun (WGS) entry which is preliminary data.</text>
</comment>
<dbReference type="Proteomes" id="UP001216384">
    <property type="component" value="Unassembled WGS sequence"/>
</dbReference>
<dbReference type="EMBL" id="JAJHZP010000013">
    <property type="protein sequence ID" value="MDC4183306.1"/>
    <property type="molecule type" value="Genomic_DNA"/>
</dbReference>
<accession>A0AAW6HPZ2</accession>
<dbReference type="CDD" id="cd07344">
    <property type="entry name" value="M48_yhfN_like"/>
    <property type="match status" value="1"/>
</dbReference>
<gene>
    <name evidence="2" type="ORF">LNO71_01430</name>
</gene>
<dbReference type="Pfam" id="PF01863">
    <property type="entry name" value="YgjP-like"/>
    <property type="match status" value="1"/>
</dbReference>
<dbReference type="RefSeq" id="WP_255045972.1">
    <property type="nucleotide sequence ID" value="NZ_CP101415.1"/>
</dbReference>
<feature type="domain" description="YgjP-like metallopeptidase" evidence="1">
    <location>
        <begin position="28"/>
        <end position="235"/>
    </location>
</feature>
<dbReference type="InterPro" id="IPR002725">
    <property type="entry name" value="YgjP-like_metallopeptidase"/>
</dbReference>
<evidence type="ECO:0000259" key="1">
    <source>
        <dbReference type="Pfam" id="PF01863"/>
    </source>
</evidence>
<dbReference type="InterPro" id="IPR053136">
    <property type="entry name" value="UTP_pyrophosphatase-like"/>
</dbReference>
<reference evidence="2" key="1">
    <citation type="submission" date="2021-11" db="EMBL/GenBank/DDBJ databases">
        <title>Description of Mycoplasma bradburyaesp. nov.from sea birds: a tribute to a great mycoplasmologist.</title>
        <authorList>
            <person name="Ramirez A.S."/>
            <person name="Poveda C."/>
            <person name="Suarez-Perez A."/>
            <person name="Rosales R.S."/>
            <person name="Dijkman R."/>
            <person name="Feberwee A."/>
            <person name="Spergser J."/>
            <person name="Szostak M.P."/>
            <person name="Ressel L."/>
            <person name="Calabuig P."/>
            <person name="Catania S."/>
            <person name="Gobbo F."/>
            <person name="Timofte D."/>
            <person name="Poveda J.B."/>
        </authorList>
    </citation>
    <scope>NUCLEOTIDE SEQUENCE</scope>
    <source>
        <strain evidence="2">T264</strain>
    </source>
</reference>
<name>A0AAW6HPZ2_9MOLU</name>
<evidence type="ECO:0000313" key="3">
    <source>
        <dbReference type="Proteomes" id="UP001216384"/>
    </source>
</evidence>
<dbReference type="Gene3D" id="3.30.2010.10">
    <property type="entry name" value="Metalloproteases ('zincins'), catalytic domain"/>
    <property type="match status" value="1"/>
</dbReference>
<dbReference type="AlphaFoldDB" id="A0AAW6HPZ2"/>
<proteinExistence type="predicted"/>
<sequence length="236" mass="28252">MARLTSNNKIIRVLNYDIKIIKKKGMKNIYLKIKPPYGDIIVSCPLNCTDQFVVSFVLKKLEFINKSKQKVLATAKLYNNTYQDNEIIYLWNKPHKLVLIDSKHKPSIAIEDNQIIFKADKHLKHMQREKIFNNWYRKLLLQAMKPIINELELKMNIKANEYRVKNMKTKWGTCNVDKKRIWISLRLIKKPIECLLYVMVHEMVHLIETNHTKKFYKILEHYLPNWKELNKLLKSS</sequence>